<organism evidence="2">
    <name type="scientific">Selaginella moellendorffii</name>
    <name type="common">Spikemoss</name>
    <dbReference type="NCBI Taxonomy" id="88036"/>
    <lineage>
        <taxon>Eukaryota</taxon>
        <taxon>Viridiplantae</taxon>
        <taxon>Streptophyta</taxon>
        <taxon>Embryophyta</taxon>
        <taxon>Tracheophyta</taxon>
        <taxon>Lycopodiopsida</taxon>
        <taxon>Selaginellales</taxon>
        <taxon>Selaginellaceae</taxon>
        <taxon>Selaginella</taxon>
    </lineage>
</organism>
<sequence>MIQEFLLTTFREFTSPLPKLAGSPANEQDRCKLRTVTKTYIVDLIPLCSSEFVMGYAKESPRGTAGGGGLQENASGSSELAAVVINNLAWARKEQWRPVCIQVWGRVTWYYGFSSDEERSSSFDRPWECATMSENDPEEIYGMEGESSLLTDEDPRWKTKDFISSHLFYEGMLKTLVGREVTKWTPRDVYNAYYRRGETVQLARKICIPEDQWEFVSGLMQELKKQELENNSHSMK</sequence>
<dbReference type="EMBL" id="GL377571">
    <property type="protein sequence ID" value="EFJ33228.1"/>
    <property type="molecule type" value="Genomic_DNA"/>
</dbReference>
<evidence type="ECO:0000313" key="2">
    <source>
        <dbReference type="Proteomes" id="UP000001514"/>
    </source>
</evidence>
<dbReference type="InParanoid" id="D8R377"/>
<dbReference type="Gramene" id="EFJ33228">
    <property type="protein sequence ID" value="EFJ33228"/>
    <property type="gene ID" value="SELMODRAFT_406873"/>
</dbReference>
<gene>
    <name evidence="1" type="ORF">SELMODRAFT_406873</name>
</gene>
<dbReference type="Proteomes" id="UP000001514">
    <property type="component" value="Unassembled WGS sequence"/>
</dbReference>
<reference evidence="1 2" key="1">
    <citation type="journal article" date="2011" name="Science">
        <title>The Selaginella genome identifies genetic changes associated with the evolution of vascular plants.</title>
        <authorList>
            <person name="Banks J.A."/>
            <person name="Nishiyama T."/>
            <person name="Hasebe M."/>
            <person name="Bowman J.L."/>
            <person name="Gribskov M."/>
            <person name="dePamphilis C."/>
            <person name="Albert V.A."/>
            <person name="Aono N."/>
            <person name="Aoyama T."/>
            <person name="Ambrose B.A."/>
            <person name="Ashton N.W."/>
            <person name="Axtell M.J."/>
            <person name="Barker E."/>
            <person name="Barker M.S."/>
            <person name="Bennetzen J.L."/>
            <person name="Bonawitz N.D."/>
            <person name="Chapple C."/>
            <person name="Cheng C."/>
            <person name="Correa L.G."/>
            <person name="Dacre M."/>
            <person name="DeBarry J."/>
            <person name="Dreyer I."/>
            <person name="Elias M."/>
            <person name="Engstrom E.M."/>
            <person name="Estelle M."/>
            <person name="Feng L."/>
            <person name="Finet C."/>
            <person name="Floyd S.K."/>
            <person name="Frommer W.B."/>
            <person name="Fujita T."/>
            <person name="Gramzow L."/>
            <person name="Gutensohn M."/>
            <person name="Harholt J."/>
            <person name="Hattori M."/>
            <person name="Heyl A."/>
            <person name="Hirai T."/>
            <person name="Hiwatashi Y."/>
            <person name="Ishikawa M."/>
            <person name="Iwata M."/>
            <person name="Karol K.G."/>
            <person name="Koehler B."/>
            <person name="Kolukisaoglu U."/>
            <person name="Kubo M."/>
            <person name="Kurata T."/>
            <person name="Lalonde S."/>
            <person name="Li K."/>
            <person name="Li Y."/>
            <person name="Litt A."/>
            <person name="Lyons E."/>
            <person name="Manning G."/>
            <person name="Maruyama T."/>
            <person name="Michael T.P."/>
            <person name="Mikami K."/>
            <person name="Miyazaki S."/>
            <person name="Morinaga S."/>
            <person name="Murata T."/>
            <person name="Mueller-Roeber B."/>
            <person name="Nelson D.R."/>
            <person name="Obara M."/>
            <person name="Oguri Y."/>
            <person name="Olmstead R.G."/>
            <person name="Onodera N."/>
            <person name="Petersen B.L."/>
            <person name="Pils B."/>
            <person name="Prigge M."/>
            <person name="Rensing S.A."/>
            <person name="Riano-Pachon D.M."/>
            <person name="Roberts A.W."/>
            <person name="Sato Y."/>
            <person name="Scheller H.V."/>
            <person name="Schulz B."/>
            <person name="Schulz C."/>
            <person name="Shakirov E.V."/>
            <person name="Shibagaki N."/>
            <person name="Shinohara N."/>
            <person name="Shippen D.E."/>
            <person name="Soerensen I."/>
            <person name="Sotooka R."/>
            <person name="Sugimoto N."/>
            <person name="Sugita M."/>
            <person name="Sumikawa N."/>
            <person name="Tanurdzic M."/>
            <person name="Theissen G."/>
            <person name="Ulvskov P."/>
            <person name="Wakazuki S."/>
            <person name="Weng J.K."/>
            <person name="Willats W.W."/>
            <person name="Wipf D."/>
            <person name="Wolf P.G."/>
            <person name="Yang L."/>
            <person name="Zimmer A.D."/>
            <person name="Zhu Q."/>
            <person name="Mitros T."/>
            <person name="Hellsten U."/>
            <person name="Loque D."/>
            <person name="Otillar R."/>
            <person name="Salamov A."/>
            <person name="Schmutz J."/>
            <person name="Shapiro H."/>
            <person name="Lindquist E."/>
            <person name="Lucas S."/>
            <person name="Rokhsar D."/>
            <person name="Grigoriev I.V."/>
        </authorList>
    </citation>
    <scope>NUCLEOTIDE SEQUENCE [LARGE SCALE GENOMIC DNA]</scope>
</reference>
<evidence type="ECO:0000313" key="1">
    <source>
        <dbReference type="EMBL" id="EFJ33228.1"/>
    </source>
</evidence>
<protein>
    <submittedName>
        <fullName evidence="1">Uncharacterized protein</fullName>
    </submittedName>
</protein>
<dbReference type="AlphaFoldDB" id="D8R377"/>
<name>D8R377_SELML</name>
<accession>D8R377</accession>
<proteinExistence type="predicted"/>
<keyword evidence="2" id="KW-1185">Reference proteome</keyword>
<dbReference type="KEGG" id="smo:SELMODRAFT_406873"/>
<dbReference type="HOGENOM" id="CLU_1177110_0_0_1"/>